<keyword evidence="4" id="KW-1185">Reference proteome</keyword>
<name>A0A2Y9BEL5_9FIRM</name>
<organism evidence="3 4">
    <name type="scientific">Faecalicatena orotica</name>
    <dbReference type="NCBI Taxonomy" id="1544"/>
    <lineage>
        <taxon>Bacteria</taxon>
        <taxon>Bacillati</taxon>
        <taxon>Bacillota</taxon>
        <taxon>Clostridia</taxon>
        <taxon>Lachnospirales</taxon>
        <taxon>Lachnospiraceae</taxon>
        <taxon>Faecalicatena</taxon>
    </lineage>
</organism>
<reference evidence="3 4" key="1">
    <citation type="submission" date="2018-05" db="EMBL/GenBank/DDBJ databases">
        <title>The Hungate 1000. A catalogue of reference genomes from the rumen microbiome.</title>
        <authorList>
            <person name="Kelly W."/>
        </authorList>
    </citation>
    <scope>NUCLEOTIDE SEQUENCE [LARGE SCALE GENOMIC DNA]</scope>
    <source>
        <strain evidence="3 4">NLAE-zl-C242</strain>
    </source>
</reference>
<dbReference type="RefSeq" id="WP_109731455.1">
    <property type="nucleotide sequence ID" value="NZ_BAAACK010000011.1"/>
</dbReference>
<dbReference type="PANTHER" id="PTHR43000">
    <property type="entry name" value="DTDP-D-GLUCOSE 4,6-DEHYDRATASE-RELATED"/>
    <property type="match status" value="1"/>
</dbReference>
<evidence type="ECO:0000256" key="1">
    <source>
        <dbReference type="ARBA" id="ARBA00007637"/>
    </source>
</evidence>
<gene>
    <name evidence="3" type="ORF">A8806_10756</name>
</gene>
<dbReference type="Gene3D" id="3.40.50.720">
    <property type="entry name" value="NAD(P)-binding Rossmann-like Domain"/>
    <property type="match status" value="1"/>
</dbReference>
<dbReference type="AlphaFoldDB" id="A0A2Y9BEL5"/>
<protein>
    <submittedName>
        <fullName evidence="3">Nucleoside-diphosphate-sugar epimerase</fullName>
    </submittedName>
</protein>
<dbReference type="Proteomes" id="UP000245845">
    <property type="component" value="Unassembled WGS sequence"/>
</dbReference>
<dbReference type="EMBL" id="QGDL01000007">
    <property type="protein sequence ID" value="PWJ28908.1"/>
    <property type="molecule type" value="Genomic_DNA"/>
</dbReference>
<evidence type="ECO:0000313" key="3">
    <source>
        <dbReference type="EMBL" id="PWJ28908.1"/>
    </source>
</evidence>
<dbReference type="OrthoDB" id="9776016at2"/>
<proteinExistence type="inferred from homology"/>
<feature type="domain" description="NAD-dependent epimerase/dehydratase" evidence="2">
    <location>
        <begin position="4"/>
        <end position="214"/>
    </location>
</feature>
<sequence>MKKVLIVGGTGTISEPVAKMLAKDKEVELYLLTRTGASNGLPNTVKYIKADIKANPDDVKEQIKDMSFDSVIDFIIMNLEDARNSTDIFKNHTRQFILISTVDALDHRFNCLVDESMPYGNQYYDYGQNKEAVEKYFLDECKRGFPVTIVRPTQTYSKNRIPLSIKGKSCWSVVERMLQGKEVIIHGDGQGLWASTHAEDFAPLFCPLVGRKEAIGEIFQVMNPEPMTWDMIYQNLADLLGVEYKPVYISTYLLDESKVYGWKGSIHGDKHFSCLFDISKAKQFCPEYSPKIDIRTGLKMFLDYMDENPQLKVTDPQFDEWCDKTIARYKECMGEFIKDI</sequence>
<evidence type="ECO:0000313" key="4">
    <source>
        <dbReference type="Proteomes" id="UP000245845"/>
    </source>
</evidence>
<dbReference type="SUPFAM" id="SSF51735">
    <property type="entry name" value="NAD(P)-binding Rossmann-fold domains"/>
    <property type="match status" value="1"/>
</dbReference>
<dbReference type="Pfam" id="PF01370">
    <property type="entry name" value="Epimerase"/>
    <property type="match status" value="1"/>
</dbReference>
<comment type="similarity">
    <text evidence="1">Belongs to the NAD(P)-dependent epimerase/dehydratase family.</text>
</comment>
<dbReference type="InterPro" id="IPR036291">
    <property type="entry name" value="NAD(P)-bd_dom_sf"/>
</dbReference>
<accession>A0A2Y9BEL5</accession>
<comment type="caution">
    <text evidence="3">The sequence shown here is derived from an EMBL/GenBank/DDBJ whole genome shotgun (WGS) entry which is preliminary data.</text>
</comment>
<dbReference type="InterPro" id="IPR001509">
    <property type="entry name" value="Epimerase_deHydtase"/>
</dbReference>
<evidence type="ECO:0000259" key="2">
    <source>
        <dbReference type="Pfam" id="PF01370"/>
    </source>
</evidence>